<dbReference type="Proteomes" id="UP001054945">
    <property type="component" value="Unassembled WGS sequence"/>
</dbReference>
<evidence type="ECO:0000313" key="3">
    <source>
        <dbReference type="Proteomes" id="UP001054945"/>
    </source>
</evidence>
<feature type="compositionally biased region" description="Basic and acidic residues" evidence="1">
    <location>
        <begin position="902"/>
        <end position="915"/>
    </location>
</feature>
<feature type="region of interest" description="Disordered" evidence="1">
    <location>
        <begin position="281"/>
        <end position="663"/>
    </location>
</feature>
<feature type="compositionally biased region" description="Basic residues" evidence="1">
    <location>
        <begin position="932"/>
        <end position="941"/>
    </location>
</feature>
<feature type="compositionally biased region" description="Basic residues" evidence="1">
    <location>
        <begin position="383"/>
        <end position="396"/>
    </location>
</feature>
<keyword evidence="3" id="KW-1185">Reference proteome</keyword>
<feature type="compositionally biased region" description="Basic and acidic residues" evidence="1">
    <location>
        <begin position="837"/>
        <end position="846"/>
    </location>
</feature>
<feature type="region of interest" description="Disordered" evidence="1">
    <location>
        <begin position="691"/>
        <end position="768"/>
    </location>
</feature>
<feature type="compositionally biased region" description="Basic and acidic residues" evidence="1">
    <location>
        <begin position="284"/>
        <end position="326"/>
    </location>
</feature>
<evidence type="ECO:0000313" key="2">
    <source>
        <dbReference type="EMBL" id="GIX92597.1"/>
    </source>
</evidence>
<feature type="compositionally biased region" description="Basic residues" evidence="1">
    <location>
        <begin position="819"/>
        <end position="830"/>
    </location>
</feature>
<proteinExistence type="predicted"/>
<feature type="region of interest" description="Disordered" evidence="1">
    <location>
        <begin position="1068"/>
        <end position="1099"/>
    </location>
</feature>
<gene>
    <name evidence="2" type="primary">Syne1_1</name>
    <name evidence="2" type="ORF">CEXT_265791</name>
</gene>
<feature type="compositionally biased region" description="Polar residues" evidence="1">
    <location>
        <begin position="411"/>
        <end position="425"/>
    </location>
</feature>
<feature type="region of interest" description="Disordered" evidence="1">
    <location>
        <begin position="800"/>
        <end position="950"/>
    </location>
</feature>
<feature type="compositionally biased region" description="Basic and acidic residues" evidence="1">
    <location>
        <begin position="691"/>
        <end position="709"/>
    </location>
</feature>
<reference evidence="2 3" key="1">
    <citation type="submission" date="2021-06" db="EMBL/GenBank/DDBJ databases">
        <title>Caerostris extrusa draft genome.</title>
        <authorList>
            <person name="Kono N."/>
            <person name="Arakawa K."/>
        </authorList>
    </citation>
    <scope>NUCLEOTIDE SEQUENCE [LARGE SCALE GENOMIC DNA]</scope>
</reference>
<feature type="compositionally biased region" description="Polar residues" evidence="1">
    <location>
        <begin position="616"/>
        <end position="640"/>
    </location>
</feature>
<organism evidence="2 3">
    <name type="scientific">Caerostris extrusa</name>
    <name type="common">Bark spider</name>
    <name type="synonym">Caerostris bankana</name>
    <dbReference type="NCBI Taxonomy" id="172846"/>
    <lineage>
        <taxon>Eukaryota</taxon>
        <taxon>Metazoa</taxon>
        <taxon>Ecdysozoa</taxon>
        <taxon>Arthropoda</taxon>
        <taxon>Chelicerata</taxon>
        <taxon>Arachnida</taxon>
        <taxon>Araneae</taxon>
        <taxon>Araneomorphae</taxon>
        <taxon>Entelegynae</taxon>
        <taxon>Araneoidea</taxon>
        <taxon>Araneidae</taxon>
        <taxon>Caerostris</taxon>
    </lineage>
</organism>
<dbReference type="EMBL" id="BPLR01021703">
    <property type="protein sequence ID" value="GIX92597.1"/>
    <property type="molecule type" value="Genomic_DNA"/>
</dbReference>
<sequence>MPTTSAMKIPIEESERLDYPDTEKYQPLNKNGVSPIHQIEKDSANVTIDFSVTPEISNEDKQLKTSDSSDTSISVAEYNIELKECTKLEKVGDSTSDLNDLKILSANGAEEPMQSEDDLIVKETISISINTLPDGSVQRQVIDNVQISECHPLVTTETTHNTFSVTSSFSVSPNERSLVEFENLTKLEEIDKREIFEEDSMVQMKKLTKPEKIEDSKLDKKSKITQVQHKTEESWKLKKEFRSKDTTYWDKSCEYDISIESKSLSKEQKSISEDKYDLSYNSSKDIDSEVHNEPNEQRKGSGDKDELNRIKLINEKSKECTLKEETQIDSFTSTKTEDSFDPETFIKPNVLHDVPGHSNIDEELDINFKKSTQPEETQDPSFNKKKSKKNKRKPKRNGNEPGANDSKLNELVSSAKETVPDSISAQEIYDSGNEEEIQPDSFATSIKAEDLFDPEVFSKPNTLDDVSDHSNINEELDINLKKSTHPEEIKDPKFNKKKKRKPKRGDELKTNDSKLNELVSSAKETVPDSISAQEVYDSGNEEEIQPDSFATSTKAKDLLEPEVFSEPNTLEDVSDYSTINKELDTNLKKSTHLEEIKDSDLNKKKKRKPKRDGDESGTNDSKLNEFVSSAKETAPYSISAQEVYDSGNEEEIQPDSFATSTKAEDLLEPEIFCKPNTLDDVSDHSNINEELDINLKKSTHPEEIKDPKFNKKKKRKPKKDEDDSIVKDSKLKELISLSKETVPDSTSVQDVSDSEDEKEIQLDSYTTSTKIGDLLDPEIFSIPIPLNDVFDHSSINEELNINLKKSTQPEKIQEDSYFKKKKAKKNKRKPNRDEDESGAKDSKSKESVSFAKETVPDSTSVQEVSQSGDEKEIQPYPATSSTKTEDSLDPEVFVQPNTLDDVSDHNITKELDPNLKKSAQLEEVDDPNFYYKKSKKNKHKSKSDEEESIVKDSKFKDLIPFSKQTVPDSTSAQDVSDSEDALKYYLPSEKQLMQGDKISISEMQSNIISTSSIASYLSDTETSSDQKVFAYDNTSKASPLLMEKSIHPKEFNQSVLSSNQIDSVKINEAKLSSGDQENRGTVSASQTKQKKNVDGEIFPDKAVASDNALEASISDVKPFKKEKETLSEVIQSTAEPITTYTASSLVEGRLSSQLQETKIAMDSVSDSLLKKNQEMINLLSQDIDEEVLEFENDSVSSFNSLISLKNSLLDIQKNFAYSLATVDETESVADLLVTTSKEELGLLIWMGKERHYPVQFDVLDVRESEIQDIGTSTLSTTNFSHFDVSQKPFYMQKVASLVEELEPLTLDAKNTGSVTKIIYQYVLIIECIQHWIEFLETWITCISQLPADKHHEECKLIEQQLTRLHHYFSLIIEFNPSISEILSSDVKSDITARFVNLQEQLDSTKTFAATSFTQVSGWIQKVEKSRRNLKI</sequence>
<comment type="caution">
    <text evidence="2">The sequence shown here is derived from an EMBL/GenBank/DDBJ whole genome shotgun (WGS) entry which is preliminary data.</text>
</comment>
<evidence type="ECO:0000256" key="1">
    <source>
        <dbReference type="SAM" id="MobiDB-lite"/>
    </source>
</evidence>
<feature type="compositionally biased region" description="Basic and acidic residues" evidence="1">
    <location>
        <begin position="807"/>
        <end position="818"/>
    </location>
</feature>
<feature type="compositionally biased region" description="Basic and acidic residues" evidence="1">
    <location>
        <begin position="504"/>
        <end position="515"/>
    </location>
</feature>
<name>A0AAV4P5H6_CAEEX</name>
<protein>
    <submittedName>
        <fullName evidence="2">Nesprin-1</fullName>
    </submittedName>
</protein>
<accession>A0AAV4P5H6</accession>
<feature type="compositionally biased region" description="Basic and acidic residues" evidence="1">
    <location>
        <begin position="466"/>
        <end position="494"/>
    </location>
</feature>
<feature type="compositionally biased region" description="Polar residues" evidence="1">
    <location>
        <begin position="518"/>
        <end position="532"/>
    </location>
</feature>
<feature type="compositionally biased region" description="Basic and acidic residues" evidence="1">
    <location>
        <begin position="581"/>
        <end position="602"/>
    </location>
</feature>
<feature type="compositionally biased region" description="Polar residues" evidence="1">
    <location>
        <begin position="856"/>
        <end position="867"/>
    </location>
</feature>
<feature type="compositionally biased region" description="Basic and acidic residues" evidence="1">
    <location>
        <begin position="718"/>
        <end position="733"/>
    </location>
</feature>
<feature type="compositionally biased region" description="Polar residues" evidence="1">
    <location>
        <begin position="1073"/>
        <end position="1087"/>
    </location>
</feature>